<feature type="domain" description="AB hydrolase-1" evidence="3">
    <location>
        <begin position="79"/>
        <end position="232"/>
    </location>
</feature>
<keyword evidence="5" id="KW-1185">Reference proteome</keyword>
<dbReference type="PATRIC" id="fig|883066.3.peg.850"/>
<sequence length="471" mass="52629">MRGLAQVGGKAASLGYSDGVSTAKTRIDGHTVYEHWIQAPLDYFGALLNLPPSAELDYFPKTINVFAREVVRDGNEKAPRIVYFEGGPGFAAPRPTTVPAWMDALLDDYRLVLLDERGTGNSYNLDSAALAAMGNAEAQAAILTCFRQDSIVRDAEAMRAYLQDDEPWSVLGQSFGGFVALCYLSHVPAGLREVLITGGLPSTSLGPDDVYRRTYRRMIDRNRQFFARYPEDEETSWYVATHLADVEEFVPTGERLTPERFRQLGMKLGYSWGGEALHYILEDPVYSHRGERRLRPSFLRAAGAALSFADHPVYAFLQEAIYAQNDAGALAYSAHRIRSEFPEFALPPSAAGGSGENDLRKSERGFFYTGEMIYPWQFEQDPALREARDAVECLAFRTDWRDLYNRDQLANNTVPVAAFVYYDDAYVPFELSMRTAREVRGLQPIVTNTLQHNGLGVAGKDVIAQLLRAVR</sequence>
<dbReference type="AlphaFoldDB" id="K9EHY8"/>
<dbReference type="eggNOG" id="COG0596">
    <property type="taxonomic scope" value="Bacteria"/>
</dbReference>
<dbReference type="InterPro" id="IPR000073">
    <property type="entry name" value="AB_hydrolase_1"/>
</dbReference>
<accession>K9EHY8</accession>
<dbReference type="GO" id="GO:0006508">
    <property type="term" value="P:proteolysis"/>
    <property type="evidence" value="ECO:0007669"/>
    <property type="project" value="InterPro"/>
</dbReference>
<gene>
    <name evidence="4" type="ORF">HMPREF9233_00816</name>
</gene>
<dbReference type="PRINTS" id="PR00793">
    <property type="entry name" value="PROAMNOPTASE"/>
</dbReference>
<reference evidence="4 5" key="1">
    <citation type="submission" date="2012-09" db="EMBL/GenBank/DDBJ databases">
        <title>The Genome Sequence of Actinobaculum massiliae ACS-171-V-COL2.</title>
        <authorList>
            <consortium name="The Broad Institute Genome Sequencing Platform"/>
            <person name="Earl A."/>
            <person name="Ward D."/>
            <person name="Feldgarden M."/>
            <person name="Gevers D."/>
            <person name="Saerens B."/>
            <person name="Vaneechoutte M."/>
            <person name="Walker B."/>
            <person name="Young S.K."/>
            <person name="Zeng Q."/>
            <person name="Gargeya S."/>
            <person name="Fitzgerald M."/>
            <person name="Haas B."/>
            <person name="Abouelleil A."/>
            <person name="Alvarado L."/>
            <person name="Arachchi H.M."/>
            <person name="Berlin A."/>
            <person name="Chapman S.B."/>
            <person name="Goldberg J."/>
            <person name="Griggs A."/>
            <person name="Gujja S."/>
            <person name="Hansen M."/>
            <person name="Howarth C."/>
            <person name="Imamovic A."/>
            <person name="Larimer J."/>
            <person name="McCowen C."/>
            <person name="Montmayeur A."/>
            <person name="Murphy C."/>
            <person name="Neiman D."/>
            <person name="Pearson M."/>
            <person name="Priest M."/>
            <person name="Roberts A."/>
            <person name="Saif S."/>
            <person name="Shea T."/>
            <person name="Sisk P."/>
            <person name="Sykes S."/>
            <person name="Wortman J."/>
            <person name="Nusbaum C."/>
            <person name="Birren B."/>
        </authorList>
    </citation>
    <scope>NUCLEOTIDE SEQUENCE [LARGE SCALE GENOMIC DNA]</scope>
    <source>
        <strain evidence="5">ACS-171-V-Col2</strain>
    </source>
</reference>
<comment type="similarity">
    <text evidence="1">Belongs to the peptidase S33 family.</text>
</comment>
<organism evidence="4 5">
    <name type="scientific">Actinobaculum massiliense ACS-171-V-Col2</name>
    <dbReference type="NCBI Taxonomy" id="883066"/>
    <lineage>
        <taxon>Bacteria</taxon>
        <taxon>Bacillati</taxon>
        <taxon>Actinomycetota</taxon>
        <taxon>Actinomycetes</taxon>
        <taxon>Actinomycetales</taxon>
        <taxon>Actinomycetaceae</taxon>
        <taxon>Actinobaculum</taxon>
    </lineage>
</organism>
<dbReference type="InterPro" id="IPR002410">
    <property type="entry name" value="Peptidase_S33"/>
</dbReference>
<dbReference type="Proteomes" id="UP000009888">
    <property type="component" value="Unassembled WGS sequence"/>
</dbReference>
<evidence type="ECO:0000256" key="1">
    <source>
        <dbReference type="ARBA" id="ARBA00010088"/>
    </source>
</evidence>
<dbReference type="InterPro" id="IPR029058">
    <property type="entry name" value="AB_hydrolase_fold"/>
</dbReference>
<dbReference type="SUPFAM" id="SSF53474">
    <property type="entry name" value="alpha/beta-Hydrolases"/>
    <property type="match status" value="1"/>
</dbReference>
<keyword evidence="2" id="KW-0378">Hydrolase</keyword>
<evidence type="ECO:0000313" key="5">
    <source>
        <dbReference type="Proteomes" id="UP000009888"/>
    </source>
</evidence>
<proteinExistence type="inferred from homology"/>
<dbReference type="Pfam" id="PF00561">
    <property type="entry name" value="Abhydrolase_1"/>
    <property type="match status" value="1"/>
</dbReference>
<name>K9EHY8_9ACTO</name>
<evidence type="ECO:0000259" key="3">
    <source>
        <dbReference type="Pfam" id="PF00561"/>
    </source>
</evidence>
<dbReference type="EMBL" id="AGWL01000003">
    <property type="protein sequence ID" value="EKU95451.1"/>
    <property type="molecule type" value="Genomic_DNA"/>
</dbReference>
<dbReference type="GO" id="GO:0004177">
    <property type="term" value="F:aminopeptidase activity"/>
    <property type="evidence" value="ECO:0007669"/>
    <property type="project" value="UniProtKB-EC"/>
</dbReference>
<dbReference type="HOGENOM" id="CLU_024518_2_0_11"/>
<evidence type="ECO:0000313" key="4">
    <source>
        <dbReference type="EMBL" id="EKU95451.1"/>
    </source>
</evidence>
<dbReference type="PANTHER" id="PTHR43248">
    <property type="entry name" value="2-SUCCINYL-6-HYDROXY-2,4-CYCLOHEXADIENE-1-CARBOXYLATE SYNTHASE"/>
    <property type="match status" value="1"/>
</dbReference>
<dbReference type="InterPro" id="IPR051601">
    <property type="entry name" value="Serine_prot/Carboxylest_S33"/>
</dbReference>
<evidence type="ECO:0000256" key="2">
    <source>
        <dbReference type="ARBA" id="ARBA00022801"/>
    </source>
</evidence>
<dbReference type="STRING" id="202789.GCA_001457435_01309"/>
<dbReference type="PANTHER" id="PTHR43248:SF2">
    <property type="entry name" value="PROLYL AMINOPEPTIDASE"/>
    <property type="match status" value="1"/>
</dbReference>
<dbReference type="Gene3D" id="3.40.50.1820">
    <property type="entry name" value="alpha/beta hydrolase"/>
    <property type="match status" value="1"/>
</dbReference>
<protein>
    <recommendedName>
        <fullName evidence="3">AB hydrolase-1 domain-containing protein</fullName>
    </recommendedName>
</protein>
<comment type="caution">
    <text evidence="4">The sequence shown here is derived from an EMBL/GenBank/DDBJ whole genome shotgun (WGS) entry which is preliminary data.</text>
</comment>